<evidence type="ECO:0000313" key="8">
    <source>
        <dbReference type="EMBL" id="SFC44224.1"/>
    </source>
</evidence>
<keyword evidence="3" id="KW-0597">Phosphoprotein</keyword>
<evidence type="ECO:0000256" key="4">
    <source>
        <dbReference type="ARBA" id="ARBA00022679"/>
    </source>
</evidence>
<evidence type="ECO:0000313" key="9">
    <source>
        <dbReference type="Proteomes" id="UP000033519"/>
    </source>
</evidence>
<dbReference type="InterPro" id="IPR005467">
    <property type="entry name" value="His_kinase_dom"/>
</dbReference>
<dbReference type="SMART" id="SM00065">
    <property type="entry name" value="GAF"/>
    <property type="match status" value="1"/>
</dbReference>
<dbReference type="SMART" id="SM00388">
    <property type="entry name" value="HisKA"/>
    <property type="match status" value="1"/>
</dbReference>
<evidence type="ECO:0000313" key="10">
    <source>
        <dbReference type="Proteomes" id="UP000182258"/>
    </source>
</evidence>
<dbReference type="STRING" id="728005.SAMN04488059_10590"/>
<proteinExistence type="predicted"/>
<dbReference type="Pfam" id="PF01590">
    <property type="entry name" value="GAF"/>
    <property type="match status" value="1"/>
</dbReference>
<comment type="catalytic activity">
    <reaction evidence="1">
        <text>ATP + protein L-histidine = ADP + protein N-phospho-L-histidine.</text>
        <dbReference type="EC" id="2.7.13.3"/>
    </reaction>
</comment>
<dbReference type="EC" id="2.7.13.3" evidence="2"/>
<dbReference type="InterPro" id="IPR036097">
    <property type="entry name" value="HisK_dim/P_sf"/>
</dbReference>
<dbReference type="SUPFAM" id="SSF55874">
    <property type="entry name" value="ATPase domain of HSP90 chaperone/DNA topoisomerase II/histidine kinase"/>
    <property type="match status" value="1"/>
</dbReference>
<dbReference type="OrthoDB" id="9795133at2"/>
<dbReference type="PRINTS" id="PR00344">
    <property type="entry name" value="BCTRLSENSOR"/>
</dbReference>
<dbReference type="InterPro" id="IPR003661">
    <property type="entry name" value="HisK_dim/P_dom"/>
</dbReference>
<dbReference type="InterPro" id="IPR003018">
    <property type="entry name" value="GAF"/>
</dbReference>
<dbReference type="InterPro" id="IPR029016">
    <property type="entry name" value="GAF-like_dom_sf"/>
</dbReference>
<accession>A0A0F5Q0V6</accession>
<reference evidence="8 10" key="2">
    <citation type="submission" date="2016-10" db="EMBL/GenBank/DDBJ databases">
        <authorList>
            <person name="de Groot N.N."/>
        </authorList>
    </citation>
    <scope>NUCLEOTIDE SEQUENCE [LARGE SCALE GENOMIC DNA]</scope>
    <source>
        <strain evidence="8 10">CGMCC 1.10210</strain>
    </source>
</reference>
<dbReference type="SMART" id="SM00387">
    <property type="entry name" value="HATPase_c"/>
    <property type="match status" value="1"/>
</dbReference>
<dbReference type="SUPFAM" id="SSF47384">
    <property type="entry name" value="Homodimeric domain of signal transducing histidine kinase"/>
    <property type="match status" value="1"/>
</dbReference>
<dbReference type="Proteomes" id="UP000033519">
    <property type="component" value="Unassembled WGS sequence"/>
</dbReference>
<feature type="domain" description="Histidine kinase" evidence="6">
    <location>
        <begin position="180"/>
        <end position="390"/>
    </location>
</feature>
<dbReference type="InterPro" id="IPR050351">
    <property type="entry name" value="BphY/WalK/GraS-like"/>
</dbReference>
<dbReference type="PROSITE" id="PS50109">
    <property type="entry name" value="HIS_KIN"/>
    <property type="match status" value="1"/>
</dbReference>
<dbReference type="CDD" id="cd00075">
    <property type="entry name" value="HATPase"/>
    <property type="match status" value="1"/>
</dbReference>
<dbReference type="Gene3D" id="3.30.450.40">
    <property type="match status" value="1"/>
</dbReference>
<dbReference type="Pfam" id="PF00512">
    <property type="entry name" value="HisKA"/>
    <property type="match status" value="1"/>
</dbReference>
<reference evidence="7 9" key="1">
    <citation type="submission" date="2015-03" db="EMBL/GenBank/DDBJ databases">
        <authorList>
            <person name="Lepp D."/>
            <person name="Hassan Y.I."/>
            <person name="Li X.-Z."/>
            <person name="Zhou T."/>
        </authorList>
    </citation>
    <scope>NUCLEOTIDE SEQUENCE [LARGE SCALE GENOMIC DNA]</scope>
    <source>
        <strain evidence="7 9">Cr7-05</strain>
    </source>
</reference>
<name>A0A0F5Q0V6_9HYPH</name>
<dbReference type="EMBL" id="LAPV01000084">
    <property type="protein sequence ID" value="KKC33699.1"/>
    <property type="molecule type" value="Genomic_DNA"/>
</dbReference>
<evidence type="ECO:0000256" key="1">
    <source>
        <dbReference type="ARBA" id="ARBA00000085"/>
    </source>
</evidence>
<dbReference type="AlphaFoldDB" id="A0A0F5Q0V6"/>
<protein>
    <recommendedName>
        <fullName evidence="2">histidine kinase</fullName>
        <ecNumber evidence="2">2.7.13.3</ecNumber>
    </recommendedName>
</protein>
<dbReference type="GO" id="GO:0000155">
    <property type="term" value="F:phosphorelay sensor kinase activity"/>
    <property type="evidence" value="ECO:0007669"/>
    <property type="project" value="InterPro"/>
</dbReference>
<dbReference type="PATRIC" id="fig|728005.3.peg.3883"/>
<dbReference type="RefSeq" id="WP_046170270.1">
    <property type="nucleotide sequence ID" value="NZ_FOMB01000005.1"/>
</dbReference>
<dbReference type="GO" id="GO:0000156">
    <property type="term" value="F:phosphorelay response regulator activity"/>
    <property type="evidence" value="ECO:0007669"/>
    <property type="project" value="TreeGrafter"/>
</dbReference>
<organism evidence="8 10">
    <name type="scientific">Devosia psychrophila</name>
    <dbReference type="NCBI Taxonomy" id="728005"/>
    <lineage>
        <taxon>Bacteria</taxon>
        <taxon>Pseudomonadati</taxon>
        <taxon>Pseudomonadota</taxon>
        <taxon>Alphaproteobacteria</taxon>
        <taxon>Hyphomicrobiales</taxon>
        <taxon>Devosiaceae</taxon>
        <taxon>Devosia</taxon>
    </lineage>
</organism>
<evidence type="ECO:0000256" key="3">
    <source>
        <dbReference type="ARBA" id="ARBA00022553"/>
    </source>
</evidence>
<dbReference type="PANTHER" id="PTHR42878">
    <property type="entry name" value="TWO-COMPONENT HISTIDINE KINASE"/>
    <property type="match status" value="1"/>
</dbReference>
<dbReference type="InterPro" id="IPR003594">
    <property type="entry name" value="HATPase_dom"/>
</dbReference>
<evidence type="ECO:0000313" key="7">
    <source>
        <dbReference type="EMBL" id="KKC33699.1"/>
    </source>
</evidence>
<dbReference type="CDD" id="cd00082">
    <property type="entry name" value="HisKA"/>
    <property type="match status" value="1"/>
</dbReference>
<dbReference type="InterPro" id="IPR004358">
    <property type="entry name" value="Sig_transdc_His_kin-like_C"/>
</dbReference>
<dbReference type="GO" id="GO:0030295">
    <property type="term" value="F:protein kinase activator activity"/>
    <property type="evidence" value="ECO:0007669"/>
    <property type="project" value="TreeGrafter"/>
</dbReference>
<evidence type="ECO:0000259" key="6">
    <source>
        <dbReference type="PROSITE" id="PS50109"/>
    </source>
</evidence>
<dbReference type="Gene3D" id="1.10.287.130">
    <property type="match status" value="1"/>
</dbReference>
<keyword evidence="9" id="KW-1185">Reference proteome</keyword>
<dbReference type="GO" id="GO:0007234">
    <property type="term" value="P:osmosensory signaling via phosphorelay pathway"/>
    <property type="evidence" value="ECO:0007669"/>
    <property type="project" value="TreeGrafter"/>
</dbReference>
<sequence length="390" mass="41669">MSHDFQTDIDAVARIDAVNTILNVICQTTGMGFAAVARVTEDRWIVCQVLDKIDFGLAPGGELELVSTICNDIRDSGKAVVIDHVAEDEAFRTHRSPLQYGFQSYISMPIVRQDGSLFGTLCAIDPNPAKLNNPVTIGMFEMFAQLISAQLDSVDNVSLARAGLASERQMAELREQFIGVLGHDLRNPLAAIGSGTNMLLKTPLDDKATRIVTLMQGAVVRMESLISNVMDFASGHLGSGIELAKVRGDMRPALLQVIEELRLANPDREILARIDCETPVHADPVRVAQLFSNLLANALTHGAPELPVEVEASANGGSFLLSIVNGGEAIPAHLHAELFQPFSRPSGSAGRSGLGLGLYIASQIAEAHGGTIAVSSTADETRFTFSMPTG</sequence>
<dbReference type="Gene3D" id="3.30.565.10">
    <property type="entry name" value="Histidine kinase-like ATPase, C-terminal domain"/>
    <property type="match status" value="1"/>
</dbReference>
<keyword evidence="4" id="KW-0808">Transferase</keyword>
<dbReference type="SUPFAM" id="SSF55781">
    <property type="entry name" value="GAF domain-like"/>
    <property type="match status" value="1"/>
</dbReference>
<evidence type="ECO:0000256" key="5">
    <source>
        <dbReference type="ARBA" id="ARBA00022777"/>
    </source>
</evidence>
<dbReference type="EMBL" id="FOMB01000005">
    <property type="protein sequence ID" value="SFC44224.1"/>
    <property type="molecule type" value="Genomic_DNA"/>
</dbReference>
<dbReference type="InterPro" id="IPR036890">
    <property type="entry name" value="HATPase_C_sf"/>
</dbReference>
<keyword evidence="5 7" id="KW-0418">Kinase</keyword>
<dbReference type="Pfam" id="PF02518">
    <property type="entry name" value="HATPase_c"/>
    <property type="match status" value="1"/>
</dbReference>
<dbReference type="PANTHER" id="PTHR42878:SF15">
    <property type="entry name" value="BACTERIOPHYTOCHROME"/>
    <property type="match status" value="1"/>
</dbReference>
<gene>
    <name evidence="8" type="ORF">SAMN04488059_10590</name>
    <name evidence="7" type="ORF">WH91_06930</name>
</gene>
<evidence type="ECO:0000256" key="2">
    <source>
        <dbReference type="ARBA" id="ARBA00012438"/>
    </source>
</evidence>
<dbReference type="Proteomes" id="UP000182258">
    <property type="component" value="Unassembled WGS sequence"/>
</dbReference>